<proteinExistence type="predicted"/>
<reference evidence="3" key="1">
    <citation type="submission" date="2024-07" db="EMBL/GenBank/DDBJ databases">
        <title>Two chromosome-level genome assemblies of Korean endemic species Abeliophyllum distichum and Forsythia ovata (Oleaceae).</title>
        <authorList>
            <person name="Jang H."/>
        </authorList>
    </citation>
    <scope>NUCLEOTIDE SEQUENCE [LARGE SCALE GENOMIC DNA]</scope>
</reference>
<evidence type="ECO:0000313" key="2">
    <source>
        <dbReference type="EMBL" id="KAL2550599.1"/>
    </source>
</evidence>
<gene>
    <name evidence="2" type="ORF">Fot_12129</name>
</gene>
<sequence>MENGALPNQKAMRRKKATVKRKRATVKLKKLEEIFESSHRTKEIVEKDEAQKKVIKYVTVELNPKIESNTGDISSPPPPSSPAKSTTMTDTCKAWDHYSFLGVRAKDCKEGFEDLEG</sequence>
<dbReference type="EMBL" id="JBFOLJ010000003">
    <property type="protein sequence ID" value="KAL2550599.1"/>
    <property type="molecule type" value="Genomic_DNA"/>
</dbReference>
<evidence type="ECO:0000256" key="1">
    <source>
        <dbReference type="SAM" id="MobiDB-lite"/>
    </source>
</evidence>
<protein>
    <submittedName>
        <fullName evidence="2">Uncharacterized protein</fullName>
    </submittedName>
</protein>
<organism evidence="2 3">
    <name type="scientific">Forsythia ovata</name>
    <dbReference type="NCBI Taxonomy" id="205694"/>
    <lineage>
        <taxon>Eukaryota</taxon>
        <taxon>Viridiplantae</taxon>
        <taxon>Streptophyta</taxon>
        <taxon>Embryophyta</taxon>
        <taxon>Tracheophyta</taxon>
        <taxon>Spermatophyta</taxon>
        <taxon>Magnoliopsida</taxon>
        <taxon>eudicotyledons</taxon>
        <taxon>Gunneridae</taxon>
        <taxon>Pentapetalae</taxon>
        <taxon>asterids</taxon>
        <taxon>lamiids</taxon>
        <taxon>Lamiales</taxon>
        <taxon>Oleaceae</taxon>
        <taxon>Forsythieae</taxon>
        <taxon>Forsythia</taxon>
    </lineage>
</organism>
<feature type="region of interest" description="Disordered" evidence="1">
    <location>
        <begin position="66"/>
        <end position="88"/>
    </location>
</feature>
<evidence type="ECO:0000313" key="3">
    <source>
        <dbReference type="Proteomes" id="UP001604277"/>
    </source>
</evidence>
<name>A0ABD1WLN8_9LAMI</name>
<keyword evidence="3" id="KW-1185">Reference proteome</keyword>
<feature type="region of interest" description="Disordered" evidence="1">
    <location>
        <begin position="1"/>
        <end position="22"/>
    </location>
</feature>
<comment type="caution">
    <text evidence="2">The sequence shown here is derived from an EMBL/GenBank/DDBJ whole genome shotgun (WGS) entry which is preliminary data.</text>
</comment>
<accession>A0ABD1WLN8</accession>
<feature type="compositionally biased region" description="Basic residues" evidence="1">
    <location>
        <begin position="11"/>
        <end position="22"/>
    </location>
</feature>
<dbReference type="AlphaFoldDB" id="A0ABD1WLN8"/>
<dbReference type="Proteomes" id="UP001604277">
    <property type="component" value="Unassembled WGS sequence"/>
</dbReference>